<reference evidence="2 3" key="1">
    <citation type="submission" date="2018-02" db="EMBL/GenBank/DDBJ databases">
        <title>Genome sequence of the basidiomycete white-rot fungus Phlebia centrifuga.</title>
        <authorList>
            <person name="Granchi Z."/>
            <person name="Peng M."/>
            <person name="de Vries R.P."/>
            <person name="Hilden K."/>
            <person name="Makela M.R."/>
            <person name="Grigoriev I."/>
            <person name="Riley R."/>
        </authorList>
    </citation>
    <scope>NUCLEOTIDE SEQUENCE [LARGE SCALE GENOMIC DNA]</scope>
    <source>
        <strain evidence="2 3">FBCC195</strain>
    </source>
</reference>
<name>A0A2R6QUH9_9APHY</name>
<feature type="region of interest" description="Disordered" evidence="1">
    <location>
        <begin position="306"/>
        <end position="349"/>
    </location>
</feature>
<dbReference type="OrthoDB" id="6359816at2759"/>
<accession>A0A2R6QUH9</accession>
<evidence type="ECO:0000313" key="2">
    <source>
        <dbReference type="EMBL" id="PSS15404.1"/>
    </source>
</evidence>
<comment type="caution">
    <text evidence="2">The sequence shown here is derived from an EMBL/GenBank/DDBJ whole genome shotgun (WGS) entry which is preliminary data.</text>
</comment>
<dbReference type="STRING" id="98765.A0A2R6QUH9"/>
<dbReference type="EMBL" id="MLYV02000311">
    <property type="protein sequence ID" value="PSS15404.1"/>
    <property type="molecule type" value="Genomic_DNA"/>
</dbReference>
<dbReference type="Proteomes" id="UP000186601">
    <property type="component" value="Unassembled WGS sequence"/>
</dbReference>
<gene>
    <name evidence="2" type="ORF">PHLCEN_2v3280</name>
</gene>
<proteinExistence type="predicted"/>
<feature type="compositionally biased region" description="Acidic residues" evidence="1">
    <location>
        <begin position="117"/>
        <end position="135"/>
    </location>
</feature>
<dbReference type="InterPro" id="IPR011333">
    <property type="entry name" value="SKP1/BTB/POZ_sf"/>
</dbReference>
<evidence type="ECO:0000313" key="3">
    <source>
        <dbReference type="Proteomes" id="UP000186601"/>
    </source>
</evidence>
<feature type="compositionally biased region" description="Low complexity" evidence="1">
    <location>
        <begin position="306"/>
        <end position="315"/>
    </location>
</feature>
<protein>
    <submittedName>
        <fullName evidence="2">Uncharacterized protein</fullName>
    </submittedName>
</protein>
<keyword evidence="3" id="KW-1185">Reference proteome</keyword>
<organism evidence="2 3">
    <name type="scientific">Hermanssonia centrifuga</name>
    <dbReference type="NCBI Taxonomy" id="98765"/>
    <lineage>
        <taxon>Eukaryota</taxon>
        <taxon>Fungi</taxon>
        <taxon>Dikarya</taxon>
        <taxon>Basidiomycota</taxon>
        <taxon>Agaricomycotina</taxon>
        <taxon>Agaricomycetes</taxon>
        <taxon>Polyporales</taxon>
        <taxon>Meruliaceae</taxon>
        <taxon>Hermanssonia</taxon>
    </lineage>
</organism>
<feature type="region of interest" description="Disordered" evidence="1">
    <location>
        <begin position="117"/>
        <end position="141"/>
    </location>
</feature>
<dbReference type="Gene3D" id="3.30.710.10">
    <property type="entry name" value="Potassium Channel Kv1.1, Chain A"/>
    <property type="match status" value="1"/>
</dbReference>
<feature type="region of interest" description="Disordered" evidence="1">
    <location>
        <begin position="186"/>
        <end position="206"/>
    </location>
</feature>
<evidence type="ECO:0000256" key="1">
    <source>
        <dbReference type="SAM" id="MobiDB-lite"/>
    </source>
</evidence>
<sequence length="349" mass="37982">MGPKALKKQESALAAPSVPLLGTTSKDTSLLRAALKGGMDSGLFFDTKFYAFSQRKPSGATFRPKPIYSNSGLLQARLPAYFGPLLSGDDREASQVGPLHGGFPTGKHSFNVDYEYSEDSDIEDDTTEDDSDLPVDDASSARKGTGGIGRIVILPHVAYSTWKALIFYLVTGEVAFAPLKSQRKESVKEADTDDQSPPNSSAPLCSPKSMYRIADQLELEDLKVLAQNDILSKLSADNILSELFSEFTSKHETICDLEITFACEKALDTISEHLAEWIKKIVLRERPYGAEVLASLFQRLAQSASKSAQTSQNTSEPPPTFNEKPSAFTDTRRFGSRTAPDTGRGPLVS</sequence>
<dbReference type="AlphaFoldDB" id="A0A2R6QUH9"/>